<comment type="caution">
    <text evidence="4">The sequence shown here is derived from an EMBL/GenBank/DDBJ whole genome shotgun (WGS) entry which is preliminary data.</text>
</comment>
<dbReference type="OMA" id="IVENQME"/>
<evidence type="ECO:0000313" key="5">
    <source>
        <dbReference type="Proteomes" id="UP000001396"/>
    </source>
</evidence>
<dbReference type="InterPro" id="IPR013083">
    <property type="entry name" value="Znf_RING/FYVE/PHD"/>
</dbReference>
<reference evidence="4 5" key="1">
    <citation type="journal article" date="2011" name="Genome Res.">
        <title>Phylogeny-wide analysis of social amoeba genomes highlights ancient origins for complex intercellular communication.</title>
        <authorList>
            <person name="Heidel A.J."/>
            <person name="Lawal H.M."/>
            <person name="Felder M."/>
            <person name="Schilde C."/>
            <person name="Helps N.R."/>
            <person name="Tunggal B."/>
            <person name="Rivero F."/>
            <person name="John U."/>
            <person name="Schleicher M."/>
            <person name="Eichinger L."/>
            <person name="Platzer M."/>
            <person name="Noegel A.A."/>
            <person name="Schaap P."/>
            <person name="Gloeckner G."/>
        </authorList>
    </citation>
    <scope>NUCLEOTIDE SEQUENCE [LARGE SCALE GENOMIC DNA]</scope>
    <source>
        <strain evidence="5">ATCC 26659 / Pp 5 / PN500</strain>
    </source>
</reference>
<feature type="compositionally biased region" description="Low complexity" evidence="2">
    <location>
        <begin position="544"/>
        <end position="571"/>
    </location>
</feature>
<dbReference type="PANTHER" id="PTHR14879:SF5">
    <property type="entry name" value="RING-TYPE DOMAIN-CONTAINING PROTEIN"/>
    <property type="match status" value="1"/>
</dbReference>
<dbReference type="Proteomes" id="UP000001396">
    <property type="component" value="Unassembled WGS sequence"/>
</dbReference>
<dbReference type="CDD" id="cd02257">
    <property type="entry name" value="Peptidase_C19"/>
    <property type="match status" value="1"/>
</dbReference>
<dbReference type="EMBL" id="ADBJ01000043">
    <property type="protein sequence ID" value="EFA77300.1"/>
    <property type="molecule type" value="Genomic_DNA"/>
</dbReference>
<keyword evidence="1" id="KW-0479">Metal-binding</keyword>
<dbReference type="InterPro" id="IPR001841">
    <property type="entry name" value="Znf_RING"/>
</dbReference>
<keyword evidence="1" id="KW-0863">Zinc-finger</keyword>
<accession>D3BMT8</accession>
<protein>
    <submittedName>
        <fullName evidence="4">RING zinc finger-containing protein</fullName>
    </submittedName>
</protein>
<dbReference type="SUPFAM" id="SSF57850">
    <property type="entry name" value="RING/U-box"/>
    <property type="match status" value="1"/>
</dbReference>
<dbReference type="AlphaFoldDB" id="D3BMT8"/>
<evidence type="ECO:0000256" key="1">
    <source>
        <dbReference type="PROSITE-ProRule" id="PRU00175"/>
    </source>
</evidence>
<dbReference type="InterPro" id="IPR038765">
    <property type="entry name" value="Papain-like_cys_pep_sf"/>
</dbReference>
<feature type="domain" description="RING-type" evidence="3">
    <location>
        <begin position="756"/>
        <end position="791"/>
    </location>
</feature>
<dbReference type="GeneID" id="31367978"/>
<gene>
    <name evidence="4" type="ORF">PPL_12511</name>
</gene>
<dbReference type="SUPFAM" id="SSF54001">
    <property type="entry name" value="Cysteine proteinases"/>
    <property type="match status" value="1"/>
</dbReference>
<evidence type="ECO:0000256" key="2">
    <source>
        <dbReference type="SAM" id="MobiDB-lite"/>
    </source>
</evidence>
<keyword evidence="1" id="KW-0862">Zinc</keyword>
<dbReference type="Gene3D" id="3.30.40.10">
    <property type="entry name" value="Zinc/RING finger domain, C3HC4 (zinc finger)"/>
    <property type="match status" value="1"/>
</dbReference>
<dbReference type="InterPro" id="IPR051728">
    <property type="entry name" value="RING-FYVE_E3_ubiquitin-ligase"/>
</dbReference>
<keyword evidence="5" id="KW-1185">Reference proteome</keyword>
<dbReference type="PANTHER" id="PTHR14879">
    <property type="entry name" value="CASPASE REGULATOR, RING FINGER DOMAIN-CONTAINING"/>
    <property type="match status" value="1"/>
</dbReference>
<dbReference type="PROSITE" id="PS50089">
    <property type="entry name" value="ZF_RING_2"/>
    <property type="match status" value="1"/>
</dbReference>
<feature type="region of interest" description="Disordered" evidence="2">
    <location>
        <begin position="625"/>
        <end position="648"/>
    </location>
</feature>
<sequence>MFNISSNSNYVQLNENTWFPLTQRRTDSVTLKMKLNPRQALKTFTLPNQVPFTLMLVDNPYESLSFYLHCQTGNHSTVKIDYEITLKHPEYKNKDIKKCGSFEFKESNSYIYEEDFLDSSKVKRYTNNNQEMTLVIKINQVQEKKNGIFNHIVDEIDKVNKLFKYNEMAQQSLIHSFYFMPFLKRCILEIPRSNLNAIVESEPQQSRNWDITENRLTSAIKMSGSLGLAPSNIYEFETITTKMIKKIAQLSDEANKEELIYHFYMGLGGVYNETDMHAIKVEGDINLDILNYMKRESLMVRMIEQFPPVLFISLPTSDIAGNDHLRNISTTFREDFYFEEVLTEDEVMDPRSKENHYILYSVWCHEHPSNNAKQGEFFTFLRPLDQPHWVKVSSKSVEEVHHFNYVLGCSAGKARSELADNSSGFPQEARSWKSTTSYAYMLVYVLESETKKLFNEEDSRYNINLDDQLSKEKKLSYDEMNDAMQSKDVNTTTTTTTTTTISPAAELLPSIDDLSLEQIEVPNFTGMDELKIFGSPIDDSFIKKGNGKSSSNNTTSTTTTTSSSGKSNTTNASLNKYERRLGISKLQNENLKKDVEFIKKNTDTNKKELDRLKKTSDDYRKQIDQSNDKLKKANKERDNIRSDVDRQKSFANNQLKSLEALRKELAATKNQKSAVEAERDTIHKQVQEEKKKSNKTDPKLLQKRLEAMELENSQLSGESSLTQLDHEQLTVIGHKLSKSIFNINEQLLTLSKARVCVICSEQAREICFLPCSHFVTCLNCSTIITKCPICRKDINKKIKVINN</sequence>
<feature type="region of interest" description="Disordered" evidence="2">
    <location>
        <begin position="544"/>
        <end position="574"/>
    </location>
</feature>
<dbReference type="STRING" id="670386.D3BMT8"/>
<dbReference type="Pfam" id="PF13920">
    <property type="entry name" value="zf-C3HC4_3"/>
    <property type="match status" value="1"/>
</dbReference>
<organism evidence="4 5">
    <name type="scientific">Heterostelium pallidum (strain ATCC 26659 / Pp 5 / PN500)</name>
    <name type="common">Cellular slime mold</name>
    <name type="synonym">Polysphondylium pallidum</name>
    <dbReference type="NCBI Taxonomy" id="670386"/>
    <lineage>
        <taxon>Eukaryota</taxon>
        <taxon>Amoebozoa</taxon>
        <taxon>Evosea</taxon>
        <taxon>Eumycetozoa</taxon>
        <taxon>Dictyostelia</taxon>
        <taxon>Acytosteliales</taxon>
        <taxon>Acytosteliaceae</taxon>
        <taxon>Heterostelium</taxon>
    </lineage>
</organism>
<name>D3BMT8_HETP5</name>
<dbReference type="RefSeq" id="XP_020429429.1">
    <property type="nucleotide sequence ID" value="XM_020583242.1"/>
</dbReference>
<dbReference type="GO" id="GO:0008270">
    <property type="term" value="F:zinc ion binding"/>
    <property type="evidence" value="ECO:0007669"/>
    <property type="project" value="UniProtKB-KW"/>
</dbReference>
<evidence type="ECO:0000313" key="4">
    <source>
        <dbReference type="EMBL" id="EFA77300.1"/>
    </source>
</evidence>
<dbReference type="InParanoid" id="D3BMT8"/>
<proteinExistence type="predicted"/>
<evidence type="ECO:0000259" key="3">
    <source>
        <dbReference type="PROSITE" id="PS50089"/>
    </source>
</evidence>